<dbReference type="Proteomes" id="UP001579974">
    <property type="component" value="Unassembled WGS sequence"/>
</dbReference>
<evidence type="ECO:0000256" key="1">
    <source>
        <dbReference type="ARBA" id="ARBA00022553"/>
    </source>
</evidence>
<keyword evidence="3" id="KW-0805">Transcription regulation</keyword>
<dbReference type="InterPro" id="IPR001789">
    <property type="entry name" value="Sig_transdc_resp-reg_receiver"/>
</dbReference>
<keyword evidence="11" id="KW-1185">Reference proteome</keyword>
<keyword evidence="1 6" id="KW-0597">Phosphoprotein</keyword>
<dbReference type="InterPro" id="IPR011006">
    <property type="entry name" value="CheY-like_superfamily"/>
</dbReference>
<dbReference type="Gene3D" id="3.40.50.2300">
    <property type="match status" value="1"/>
</dbReference>
<feature type="DNA-binding region" description="OmpR/PhoB-type" evidence="7">
    <location>
        <begin position="142"/>
        <end position="237"/>
    </location>
</feature>
<dbReference type="InterPro" id="IPR001867">
    <property type="entry name" value="OmpR/PhoB-type_DNA-bd"/>
</dbReference>
<dbReference type="SUPFAM" id="SSF52172">
    <property type="entry name" value="CheY-like"/>
    <property type="match status" value="1"/>
</dbReference>
<evidence type="ECO:0000256" key="7">
    <source>
        <dbReference type="PROSITE-ProRule" id="PRU01091"/>
    </source>
</evidence>
<dbReference type="SUPFAM" id="SSF46894">
    <property type="entry name" value="C-terminal effector domain of the bipartite response regulators"/>
    <property type="match status" value="1"/>
</dbReference>
<dbReference type="PROSITE" id="PS51755">
    <property type="entry name" value="OMPR_PHOB"/>
    <property type="match status" value="1"/>
</dbReference>
<dbReference type="Pfam" id="PF00072">
    <property type="entry name" value="Response_reg"/>
    <property type="match status" value="1"/>
</dbReference>
<name>A0ABV5AF51_9BACL</name>
<feature type="domain" description="OmpR/PhoB-type" evidence="9">
    <location>
        <begin position="142"/>
        <end position="237"/>
    </location>
</feature>
<dbReference type="Pfam" id="PF00486">
    <property type="entry name" value="Trans_reg_C"/>
    <property type="match status" value="1"/>
</dbReference>
<evidence type="ECO:0000256" key="3">
    <source>
        <dbReference type="ARBA" id="ARBA00023015"/>
    </source>
</evidence>
<feature type="modified residue" description="4-aspartylphosphate" evidence="6">
    <location>
        <position position="53"/>
    </location>
</feature>
<evidence type="ECO:0000313" key="11">
    <source>
        <dbReference type="Proteomes" id="UP001579974"/>
    </source>
</evidence>
<dbReference type="InterPro" id="IPR036388">
    <property type="entry name" value="WH-like_DNA-bd_sf"/>
</dbReference>
<dbReference type="InterPro" id="IPR039420">
    <property type="entry name" value="WalR-like"/>
</dbReference>
<dbReference type="CDD" id="cd17574">
    <property type="entry name" value="REC_OmpR"/>
    <property type="match status" value="1"/>
</dbReference>
<accession>A0ABV5AF51</accession>
<dbReference type="SMART" id="SM00448">
    <property type="entry name" value="REC"/>
    <property type="match status" value="1"/>
</dbReference>
<keyword evidence="2" id="KW-0902">Two-component regulatory system</keyword>
<dbReference type="Gene3D" id="1.10.10.10">
    <property type="entry name" value="Winged helix-like DNA-binding domain superfamily/Winged helix DNA-binding domain"/>
    <property type="match status" value="1"/>
</dbReference>
<protein>
    <submittedName>
        <fullName evidence="10">Response regulator transcription factor</fullName>
    </submittedName>
</protein>
<reference evidence="10 11" key="1">
    <citation type="journal article" date="2024" name="Int. J. Mol. Sci.">
        <title>Exploration of Alicyclobacillus spp. Genome in Search of Antibiotic Resistance.</title>
        <authorList>
            <person name="Bucka-Kolendo J."/>
            <person name="Kiousi D.E."/>
            <person name="Dekowska A."/>
            <person name="Mikolajczuk-Szczyrba A."/>
            <person name="Karadedos D.M."/>
            <person name="Michael P."/>
            <person name="Galanis A."/>
            <person name="Sokolowska B."/>
        </authorList>
    </citation>
    <scope>NUCLEOTIDE SEQUENCE [LARGE SCALE GENOMIC DNA]</scope>
    <source>
        <strain evidence="10 11">KKP 3000</strain>
    </source>
</reference>
<dbReference type="CDD" id="cd00383">
    <property type="entry name" value="trans_reg_C"/>
    <property type="match status" value="1"/>
</dbReference>
<dbReference type="EMBL" id="JBDXSU010000007">
    <property type="protein sequence ID" value="MFB5190696.1"/>
    <property type="molecule type" value="Genomic_DNA"/>
</dbReference>
<keyword evidence="5" id="KW-0804">Transcription</keyword>
<evidence type="ECO:0000256" key="5">
    <source>
        <dbReference type="ARBA" id="ARBA00023163"/>
    </source>
</evidence>
<evidence type="ECO:0000256" key="6">
    <source>
        <dbReference type="PROSITE-ProRule" id="PRU00169"/>
    </source>
</evidence>
<dbReference type="RefSeq" id="WP_275474530.1">
    <property type="nucleotide sequence ID" value="NZ_CP162940.1"/>
</dbReference>
<evidence type="ECO:0000313" key="10">
    <source>
        <dbReference type="EMBL" id="MFB5190696.1"/>
    </source>
</evidence>
<feature type="domain" description="Response regulatory" evidence="8">
    <location>
        <begin position="4"/>
        <end position="117"/>
    </location>
</feature>
<keyword evidence="4 7" id="KW-0238">DNA-binding</keyword>
<evidence type="ECO:0000259" key="8">
    <source>
        <dbReference type="PROSITE" id="PS50110"/>
    </source>
</evidence>
<proteinExistence type="predicted"/>
<organism evidence="10 11">
    <name type="scientific">Alicyclobacillus fastidiosus</name>
    <dbReference type="NCBI Taxonomy" id="392011"/>
    <lineage>
        <taxon>Bacteria</taxon>
        <taxon>Bacillati</taxon>
        <taxon>Bacillota</taxon>
        <taxon>Bacilli</taxon>
        <taxon>Bacillales</taxon>
        <taxon>Alicyclobacillaceae</taxon>
        <taxon>Alicyclobacillus</taxon>
    </lineage>
</organism>
<dbReference type="InterPro" id="IPR016032">
    <property type="entry name" value="Sig_transdc_resp-reg_C-effctor"/>
</dbReference>
<comment type="caution">
    <text evidence="10">The sequence shown here is derived from an EMBL/GenBank/DDBJ whole genome shotgun (WGS) entry which is preliminary data.</text>
</comment>
<dbReference type="PANTHER" id="PTHR48111:SF40">
    <property type="entry name" value="PHOSPHATE REGULON TRANSCRIPTIONAL REGULATORY PROTEIN PHOB"/>
    <property type="match status" value="1"/>
</dbReference>
<dbReference type="Gene3D" id="6.10.250.690">
    <property type="match status" value="1"/>
</dbReference>
<dbReference type="PROSITE" id="PS50110">
    <property type="entry name" value="RESPONSE_REGULATORY"/>
    <property type="match status" value="1"/>
</dbReference>
<gene>
    <name evidence="10" type="ORF">KKP3000_004181</name>
</gene>
<evidence type="ECO:0000259" key="9">
    <source>
        <dbReference type="PROSITE" id="PS51755"/>
    </source>
</evidence>
<dbReference type="PANTHER" id="PTHR48111">
    <property type="entry name" value="REGULATOR OF RPOS"/>
    <property type="match status" value="1"/>
</dbReference>
<evidence type="ECO:0000256" key="4">
    <source>
        <dbReference type="ARBA" id="ARBA00023125"/>
    </source>
</evidence>
<sequence>MTYRIAVVDDDVHIRNIVEGYLQSSGYRTIGLRSTEEALDLLEIDPPDLWIIDVMLPGEDGYSLCKRIRTSTEIPIVMISALTEDEDRITGIDLGADDFMSKPFSPKELVARVNRLMHRHELLTRIGSTRPLEEKHSSLDRSRVPNEERLRFNEDDNSIVWRGVHVALTAKEFSLLQYLFQYCNQACSREDIITQIWGSDSKNGDHRALDQVVKRLRKKLSGLTIDTVWGHGYRLRLGESKQ</sequence>
<evidence type="ECO:0000256" key="2">
    <source>
        <dbReference type="ARBA" id="ARBA00023012"/>
    </source>
</evidence>
<dbReference type="SMART" id="SM00862">
    <property type="entry name" value="Trans_reg_C"/>
    <property type="match status" value="1"/>
</dbReference>